<keyword evidence="17 18" id="KW-0170">Cobalt</keyword>
<sequence length="359" mass="40311">MKTVIVNLKERSYKILIGSGLLRRINDFIGSLGDMEKIMIITNPPVFSLYAKGIENQIRKNYKVTTAIVPDEERAKSLKWAKFLYDKMVKEKMERGSLVITVGGGVVGDLGGFVASTYMRGIPYIQVPTTLLAQVDSSIGGKVAIDHPLGKNLIGSFYQPKQVIIDSDVLETLPEKEFKNGMAEIIKMAAIRDKELFSILEKKLYTISQDKVLLNKVIFRSCLHKAKIVEQDEKEKYLRAILNYGHTIGHALESLGKYHTLTHGEAVLIGMFLAAEISYKTGVCKKDVMDRQQNLIRLLGLPGKRLSFSIKKVMEAMERDKKVKKGKIRFVLTKDIGSAIIREDVPGEIVSSVIKNFFQ</sequence>
<dbReference type="EMBL" id="MGDB01000109">
    <property type="protein sequence ID" value="OGL39979.1"/>
    <property type="molecule type" value="Genomic_DNA"/>
</dbReference>
<keyword evidence="10 18" id="KW-0028">Amino-acid biosynthesis</keyword>
<gene>
    <name evidence="18" type="primary">aroB</name>
    <name evidence="21" type="ORF">A2042_00465</name>
</gene>
<feature type="domain" description="3-dehydroquinate synthase C-terminal" evidence="20">
    <location>
        <begin position="181"/>
        <end position="323"/>
    </location>
</feature>
<evidence type="ECO:0000256" key="14">
    <source>
        <dbReference type="ARBA" id="ARBA00023027"/>
    </source>
</evidence>
<dbReference type="FunFam" id="3.40.50.1970:FF:000007">
    <property type="entry name" value="Pentafunctional AROM polypeptide"/>
    <property type="match status" value="1"/>
</dbReference>
<evidence type="ECO:0000256" key="3">
    <source>
        <dbReference type="ARBA" id="ARBA00001947"/>
    </source>
</evidence>
<evidence type="ECO:0000256" key="15">
    <source>
        <dbReference type="ARBA" id="ARBA00023141"/>
    </source>
</evidence>
<dbReference type="UniPathway" id="UPA00053">
    <property type="reaction ID" value="UER00085"/>
</dbReference>
<keyword evidence="11 18" id="KW-0479">Metal-binding</keyword>
<comment type="cofactor">
    <cofactor evidence="3">
        <name>Zn(2+)</name>
        <dbReference type="ChEBI" id="CHEBI:29105"/>
    </cofactor>
</comment>
<feature type="binding site" evidence="18">
    <location>
        <begin position="105"/>
        <end position="109"/>
    </location>
    <ligand>
        <name>NAD(+)</name>
        <dbReference type="ChEBI" id="CHEBI:57540"/>
    </ligand>
</feature>
<dbReference type="PANTHER" id="PTHR43622">
    <property type="entry name" value="3-DEHYDROQUINATE SYNTHASE"/>
    <property type="match status" value="1"/>
</dbReference>
<evidence type="ECO:0000256" key="6">
    <source>
        <dbReference type="ARBA" id="ARBA00005412"/>
    </source>
</evidence>
<dbReference type="CDD" id="cd08195">
    <property type="entry name" value="DHQS"/>
    <property type="match status" value="1"/>
</dbReference>
<feature type="binding site" evidence="18">
    <location>
        <position position="263"/>
    </location>
    <ligand>
        <name>Zn(2+)</name>
        <dbReference type="ChEBI" id="CHEBI:29105"/>
    </ligand>
</feature>
<reference evidence="21 22" key="1">
    <citation type="journal article" date="2016" name="Nat. Commun.">
        <title>Thousands of microbial genomes shed light on interconnected biogeochemical processes in an aquifer system.</title>
        <authorList>
            <person name="Anantharaman K."/>
            <person name="Brown C.T."/>
            <person name="Hug L.A."/>
            <person name="Sharon I."/>
            <person name="Castelle C.J."/>
            <person name="Probst A.J."/>
            <person name="Thomas B.C."/>
            <person name="Singh A."/>
            <person name="Wilkins M.J."/>
            <person name="Karaoz U."/>
            <person name="Brodie E.L."/>
            <person name="Williams K.H."/>
            <person name="Hubbard S.S."/>
            <person name="Banfield J.F."/>
        </authorList>
    </citation>
    <scope>NUCLEOTIDE SEQUENCE [LARGE SCALE GENOMIC DNA]</scope>
</reference>
<feature type="domain" description="3-dehydroquinate synthase N-terminal" evidence="19">
    <location>
        <begin position="67"/>
        <end position="179"/>
    </location>
</feature>
<keyword evidence="16 18" id="KW-0456">Lyase</keyword>
<comment type="caution">
    <text evidence="21">The sequence shown here is derived from an EMBL/GenBank/DDBJ whole genome shotgun (WGS) entry which is preliminary data.</text>
</comment>
<dbReference type="GO" id="GO:0009423">
    <property type="term" value="P:chorismate biosynthetic process"/>
    <property type="evidence" value="ECO:0007669"/>
    <property type="project" value="UniProtKB-UniRule"/>
</dbReference>
<evidence type="ECO:0000256" key="1">
    <source>
        <dbReference type="ARBA" id="ARBA00001393"/>
    </source>
</evidence>
<dbReference type="EC" id="4.2.3.4" evidence="7 18"/>
<dbReference type="InterPro" id="IPR056179">
    <property type="entry name" value="DHQS_C"/>
</dbReference>
<comment type="caution">
    <text evidence="18">Lacks conserved residue(s) required for the propagation of feature annotation.</text>
</comment>
<protein>
    <recommendedName>
        <fullName evidence="8 18">3-dehydroquinate synthase</fullName>
        <shortName evidence="18">DHQS</shortName>
        <ecNumber evidence="7 18">4.2.3.4</ecNumber>
    </recommendedName>
</protein>
<dbReference type="SUPFAM" id="SSF56796">
    <property type="entry name" value="Dehydroquinate synthase-like"/>
    <property type="match status" value="1"/>
</dbReference>
<comment type="pathway">
    <text evidence="5 18">Metabolic intermediate biosynthesis; chorismate biosynthesis; chorismate from D-erythrose 4-phosphate and phosphoenolpyruvate: step 2/7.</text>
</comment>
<comment type="function">
    <text evidence="18">Catalyzes the conversion of 3-deoxy-D-arabino-heptulosonate 7-phosphate (DAHP) to dehydroquinate (DHQ).</text>
</comment>
<dbReference type="NCBIfam" id="TIGR01357">
    <property type="entry name" value="aroB"/>
    <property type="match status" value="1"/>
</dbReference>
<dbReference type="PIRSF" id="PIRSF001455">
    <property type="entry name" value="DHQ_synth"/>
    <property type="match status" value="1"/>
</dbReference>
<dbReference type="GO" id="GO:0046872">
    <property type="term" value="F:metal ion binding"/>
    <property type="evidence" value="ECO:0007669"/>
    <property type="project" value="UniProtKB-KW"/>
</dbReference>
<evidence type="ECO:0000259" key="20">
    <source>
        <dbReference type="Pfam" id="PF24621"/>
    </source>
</evidence>
<keyword evidence="15 18" id="KW-0057">Aromatic amino acid biosynthesis</keyword>
<evidence type="ECO:0000256" key="5">
    <source>
        <dbReference type="ARBA" id="ARBA00004661"/>
    </source>
</evidence>
<dbReference type="Pfam" id="PF01761">
    <property type="entry name" value="DHQ_synthase"/>
    <property type="match status" value="1"/>
</dbReference>
<evidence type="ECO:0000256" key="10">
    <source>
        <dbReference type="ARBA" id="ARBA00022605"/>
    </source>
</evidence>
<evidence type="ECO:0000256" key="7">
    <source>
        <dbReference type="ARBA" id="ARBA00013031"/>
    </source>
</evidence>
<evidence type="ECO:0000256" key="13">
    <source>
        <dbReference type="ARBA" id="ARBA00022833"/>
    </source>
</evidence>
<evidence type="ECO:0000256" key="8">
    <source>
        <dbReference type="ARBA" id="ARBA00017684"/>
    </source>
</evidence>
<evidence type="ECO:0000313" key="21">
    <source>
        <dbReference type="EMBL" id="OGL39979.1"/>
    </source>
</evidence>
<feature type="binding site" evidence="18">
    <location>
        <position position="246"/>
    </location>
    <ligand>
        <name>Zn(2+)</name>
        <dbReference type="ChEBI" id="CHEBI:29105"/>
    </ligand>
</feature>
<keyword evidence="9 18" id="KW-0963">Cytoplasm</keyword>
<dbReference type="GO" id="GO:0009073">
    <property type="term" value="P:aromatic amino acid family biosynthetic process"/>
    <property type="evidence" value="ECO:0007669"/>
    <property type="project" value="UniProtKB-KW"/>
</dbReference>
<dbReference type="Gene3D" id="3.40.50.1970">
    <property type="match status" value="1"/>
</dbReference>
<keyword evidence="14 18" id="KW-0520">NAD</keyword>
<evidence type="ECO:0000256" key="2">
    <source>
        <dbReference type="ARBA" id="ARBA00001911"/>
    </source>
</evidence>
<keyword evidence="12 18" id="KW-0547">Nucleotide-binding</keyword>
<comment type="subcellular location">
    <subcellularLocation>
        <location evidence="4 18">Cytoplasm</location>
    </subcellularLocation>
</comment>
<feature type="binding site" evidence="18">
    <location>
        <begin position="129"/>
        <end position="130"/>
    </location>
    <ligand>
        <name>NAD(+)</name>
        <dbReference type="ChEBI" id="CHEBI:57540"/>
    </ligand>
</feature>
<dbReference type="HAMAP" id="MF_00110">
    <property type="entry name" value="DHQ_synthase"/>
    <property type="match status" value="1"/>
</dbReference>
<evidence type="ECO:0000256" key="17">
    <source>
        <dbReference type="ARBA" id="ARBA00023285"/>
    </source>
</evidence>
<accession>A0A1F7REM1</accession>
<feature type="binding site" evidence="18">
    <location>
        <position position="151"/>
    </location>
    <ligand>
        <name>NAD(+)</name>
        <dbReference type="ChEBI" id="CHEBI:57540"/>
    </ligand>
</feature>
<comment type="similarity">
    <text evidence="6 18">Belongs to the sugar phosphate cyclases superfamily. Dehydroquinate synthase family.</text>
</comment>
<name>A0A1F7REM1_9BACT</name>
<dbReference type="AlphaFoldDB" id="A0A1F7REM1"/>
<evidence type="ECO:0000256" key="11">
    <source>
        <dbReference type="ARBA" id="ARBA00022723"/>
    </source>
</evidence>
<dbReference type="GO" id="GO:0000166">
    <property type="term" value="F:nucleotide binding"/>
    <property type="evidence" value="ECO:0007669"/>
    <property type="project" value="UniProtKB-KW"/>
</dbReference>
<dbReference type="Pfam" id="PF24621">
    <property type="entry name" value="DHQS_C"/>
    <property type="match status" value="1"/>
</dbReference>
<evidence type="ECO:0000313" key="22">
    <source>
        <dbReference type="Proteomes" id="UP000178526"/>
    </source>
</evidence>
<dbReference type="GO" id="GO:0005737">
    <property type="term" value="C:cytoplasm"/>
    <property type="evidence" value="ECO:0007669"/>
    <property type="project" value="UniProtKB-SubCell"/>
</dbReference>
<evidence type="ECO:0000256" key="18">
    <source>
        <dbReference type="HAMAP-Rule" id="MF_00110"/>
    </source>
</evidence>
<evidence type="ECO:0000256" key="16">
    <source>
        <dbReference type="ARBA" id="ARBA00023239"/>
    </source>
</evidence>
<dbReference type="InterPro" id="IPR030963">
    <property type="entry name" value="DHQ_synth_fam"/>
</dbReference>
<evidence type="ECO:0000259" key="19">
    <source>
        <dbReference type="Pfam" id="PF01761"/>
    </source>
</evidence>
<comment type="cofactor">
    <cofactor evidence="2 18">
        <name>NAD(+)</name>
        <dbReference type="ChEBI" id="CHEBI:57540"/>
    </cofactor>
</comment>
<dbReference type="InterPro" id="IPR030960">
    <property type="entry name" value="DHQS/DOIS_N"/>
</dbReference>
<dbReference type="Gene3D" id="1.20.1090.10">
    <property type="entry name" value="Dehydroquinate synthase-like - alpha domain"/>
    <property type="match status" value="1"/>
</dbReference>
<proteinExistence type="inferred from homology"/>
<keyword evidence="13 18" id="KW-0862">Zinc</keyword>
<dbReference type="PANTHER" id="PTHR43622:SF7">
    <property type="entry name" value="3-DEHYDROQUINATE SYNTHASE, CHLOROPLASTIC"/>
    <property type="match status" value="1"/>
</dbReference>
<evidence type="ECO:0000256" key="12">
    <source>
        <dbReference type="ARBA" id="ARBA00022741"/>
    </source>
</evidence>
<comment type="cofactor">
    <cofactor evidence="18">
        <name>Co(2+)</name>
        <dbReference type="ChEBI" id="CHEBI:48828"/>
    </cofactor>
    <cofactor evidence="18">
        <name>Zn(2+)</name>
        <dbReference type="ChEBI" id="CHEBI:29105"/>
    </cofactor>
    <text evidence="18">Binds 1 divalent metal cation per subunit. Can use either Co(2+) or Zn(2+).</text>
</comment>
<evidence type="ECO:0000256" key="9">
    <source>
        <dbReference type="ARBA" id="ARBA00022490"/>
    </source>
</evidence>
<feature type="binding site" evidence="18">
    <location>
        <position position="142"/>
    </location>
    <ligand>
        <name>NAD(+)</name>
        <dbReference type="ChEBI" id="CHEBI:57540"/>
    </ligand>
</feature>
<feature type="binding site" evidence="18">
    <location>
        <position position="184"/>
    </location>
    <ligand>
        <name>Zn(2+)</name>
        <dbReference type="ChEBI" id="CHEBI:29105"/>
    </ligand>
</feature>
<organism evidence="21 22">
    <name type="scientific">Candidatus Schekmanbacteria bacterium GWA2_38_11</name>
    <dbReference type="NCBI Taxonomy" id="1817876"/>
    <lineage>
        <taxon>Bacteria</taxon>
        <taxon>Candidatus Schekmaniibacteriota</taxon>
    </lineage>
</organism>
<dbReference type="Proteomes" id="UP000178526">
    <property type="component" value="Unassembled WGS sequence"/>
</dbReference>
<dbReference type="GO" id="GO:0003856">
    <property type="term" value="F:3-dehydroquinate synthase activity"/>
    <property type="evidence" value="ECO:0007669"/>
    <property type="project" value="UniProtKB-UniRule"/>
</dbReference>
<comment type="catalytic activity">
    <reaction evidence="1 18">
        <text>7-phospho-2-dehydro-3-deoxy-D-arabino-heptonate = 3-dehydroquinate + phosphate</text>
        <dbReference type="Rhea" id="RHEA:21968"/>
        <dbReference type="ChEBI" id="CHEBI:32364"/>
        <dbReference type="ChEBI" id="CHEBI:43474"/>
        <dbReference type="ChEBI" id="CHEBI:58394"/>
        <dbReference type="EC" id="4.2.3.4"/>
    </reaction>
</comment>
<dbReference type="GO" id="GO:0008652">
    <property type="term" value="P:amino acid biosynthetic process"/>
    <property type="evidence" value="ECO:0007669"/>
    <property type="project" value="UniProtKB-KW"/>
</dbReference>
<dbReference type="InterPro" id="IPR050071">
    <property type="entry name" value="Dehydroquinate_synthase"/>
</dbReference>
<evidence type="ECO:0000256" key="4">
    <source>
        <dbReference type="ARBA" id="ARBA00004496"/>
    </source>
</evidence>
<dbReference type="InterPro" id="IPR016037">
    <property type="entry name" value="DHQ_synth_AroB"/>
</dbReference>